<keyword evidence="5" id="KW-1185">Reference proteome</keyword>
<gene>
    <name evidence="4" type="ORF">Q4F26_01460</name>
</gene>
<dbReference type="GO" id="GO:0046872">
    <property type="term" value="F:metal ion binding"/>
    <property type="evidence" value="ECO:0007669"/>
    <property type="project" value="UniProtKB-KW"/>
</dbReference>
<evidence type="ECO:0000313" key="5">
    <source>
        <dbReference type="Proteomes" id="UP001171751"/>
    </source>
</evidence>
<name>A0AA43RM19_9LACT</name>
<organism evidence="4 5">
    <name type="scientific">Atopococcus tabaci</name>
    <dbReference type="NCBI Taxonomy" id="269774"/>
    <lineage>
        <taxon>Bacteria</taxon>
        <taxon>Bacillati</taxon>
        <taxon>Bacillota</taxon>
        <taxon>Bacilli</taxon>
        <taxon>Lactobacillales</taxon>
        <taxon>Carnobacteriaceae</taxon>
        <taxon>Atopococcus</taxon>
    </lineage>
</organism>
<dbReference type="Gene3D" id="3.40.50.1220">
    <property type="entry name" value="TPP-binding domain"/>
    <property type="match status" value="1"/>
</dbReference>
<comment type="caution">
    <text evidence="2">Lacks conserved residue(s) required for the propagation of feature annotation.</text>
</comment>
<dbReference type="SUPFAM" id="SSF52467">
    <property type="entry name" value="DHS-like NAD/FAD-binding domain"/>
    <property type="match status" value="1"/>
</dbReference>
<dbReference type="PROSITE" id="PS50305">
    <property type="entry name" value="SIRTUIN"/>
    <property type="match status" value="1"/>
</dbReference>
<proteinExistence type="predicted"/>
<keyword evidence="2" id="KW-0862">Zinc</keyword>
<evidence type="ECO:0000256" key="2">
    <source>
        <dbReference type="PROSITE-ProRule" id="PRU00236"/>
    </source>
</evidence>
<dbReference type="EMBL" id="JAUNQW010000003">
    <property type="protein sequence ID" value="MDO5456989.1"/>
    <property type="molecule type" value="Genomic_DNA"/>
</dbReference>
<evidence type="ECO:0000259" key="3">
    <source>
        <dbReference type="PROSITE" id="PS50305"/>
    </source>
</evidence>
<sequence length="295" mass="34828">MSTWNILEKKDKMTQSELLAGLIDEAEAIVVGIGAGMSAATGFVYTGPRFKDNFPDFIEKYNFFDMLQAFVFMDWESPEEMWAFKSRFVKLNYFDQPEGLAYTQLREVLESRNYHVITTNADTAFYRSNYDMDKVYRCQGEYGLIQCYDFCHQQAYPLSPEWNQEMVDKQENMEIPTEIMPRCPRCGQFMEINKRDAVRDMVEDYDFHRQRKLYESFLADNQEKKVLYLESGVGTTTPQFIRDPFQDMTGENENAVYVTMNRKPYRIKEDARERTVRITEDIAETFADVHQLLMK</sequence>
<feature type="binding site" evidence="2">
    <location>
        <position position="151"/>
    </location>
    <ligand>
        <name>Zn(2+)</name>
        <dbReference type="ChEBI" id="CHEBI:29105"/>
    </ligand>
</feature>
<reference evidence="4" key="1">
    <citation type="submission" date="2023-07" db="EMBL/GenBank/DDBJ databases">
        <title>Between Cages and Wild: Unraveling the Impact of Captivity on Animal Microbiomes and Antimicrobial Resistance.</title>
        <authorList>
            <person name="Schmartz G.P."/>
            <person name="Rehner J."/>
            <person name="Schuff M.J."/>
            <person name="Becker S.L."/>
            <person name="Kravczyk M."/>
            <person name="Gurevich A."/>
            <person name="Francke R."/>
            <person name="Mueller R."/>
            <person name="Keller V."/>
            <person name="Keller A."/>
        </authorList>
    </citation>
    <scope>NUCLEOTIDE SEQUENCE</scope>
    <source>
        <strain evidence="4">S39M_St_73</strain>
    </source>
</reference>
<feature type="binding site" evidence="2">
    <location>
        <position position="183"/>
    </location>
    <ligand>
        <name>Zn(2+)</name>
        <dbReference type="ChEBI" id="CHEBI:29105"/>
    </ligand>
</feature>
<dbReference type="AlphaFoldDB" id="A0AA43RM19"/>
<dbReference type="Proteomes" id="UP001171751">
    <property type="component" value="Unassembled WGS sequence"/>
</dbReference>
<accession>A0AA43RM19</accession>
<dbReference type="InterPro" id="IPR026590">
    <property type="entry name" value="Ssirtuin_cat_dom"/>
</dbReference>
<feature type="domain" description="Deacetylase sirtuin-type" evidence="3">
    <location>
        <begin position="8"/>
        <end position="295"/>
    </location>
</feature>
<keyword evidence="1" id="KW-0520">NAD</keyword>
<dbReference type="InterPro" id="IPR029035">
    <property type="entry name" value="DHS-like_NAD/FAD-binding_dom"/>
</dbReference>
<keyword evidence="2" id="KW-0479">Metal-binding</keyword>
<protein>
    <submittedName>
        <fullName evidence="4">Deacetylase SIR2</fullName>
    </submittedName>
</protein>
<evidence type="ECO:0000313" key="4">
    <source>
        <dbReference type="EMBL" id="MDO5456989.1"/>
    </source>
</evidence>
<feature type="binding site" evidence="2">
    <location>
        <position position="147"/>
    </location>
    <ligand>
        <name>Zn(2+)</name>
        <dbReference type="ChEBI" id="CHEBI:29105"/>
    </ligand>
</feature>
<feature type="binding site" evidence="2">
    <location>
        <position position="186"/>
    </location>
    <ligand>
        <name>Zn(2+)</name>
        <dbReference type="ChEBI" id="CHEBI:29105"/>
    </ligand>
</feature>
<comment type="caution">
    <text evidence="4">The sequence shown here is derived from an EMBL/GenBank/DDBJ whole genome shotgun (WGS) entry which is preliminary data.</text>
</comment>
<evidence type="ECO:0000256" key="1">
    <source>
        <dbReference type="ARBA" id="ARBA00023027"/>
    </source>
</evidence>